<keyword evidence="1" id="KW-0175">Coiled coil</keyword>
<protein>
    <submittedName>
        <fullName evidence="2">Uncharacterized protein</fullName>
    </submittedName>
</protein>
<evidence type="ECO:0000313" key="3">
    <source>
        <dbReference type="Proteomes" id="UP000195607"/>
    </source>
</evidence>
<evidence type="ECO:0000313" key="2">
    <source>
        <dbReference type="EMBL" id="SIM88280.1"/>
    </source>
</evidence>
<proteinExistence type="predicted"/>
<accession>A0A1N5WUS6</accession>
<dbReference type="AlphaFoldDB" id="A0A1N5WUS6"/>
<sequence>MCGMNKNKCGCDNENMESRMSRCGQMFRNRSEKDVAEDLEDYKEQLENEISMLERKLARIKSHKNENVE</sequence>
<name>A0A1N5WUS6_9ARCH</name>
<feature type="coiled-coil region" evidence="1">
    <location>
        <begin position="29"/>
        <end position="66"/>
    </location>
</feature>
<evidence type="ECO:0000256" key="1">
    <source>
        <dbReference type="SAM" id="Coils"/>
    </source>
</evidence>
<dbReference type="EMBL" id="LT671858">
    <property type="protein sequence ID" value="SIM88280.1"/>
    <property type="molecule type" value="Genomic_DNA"/>
</dbReference>
<gene>
    <name evidence="2" type="ORF">CSP5_1976</name>
</gene>
<reference evidence="2 3" key="1">
    <citation type="submission" date="2016-04" db="EMBL/GenBank/DDBJ databases">
        <authorList>
            <person name="Evans L.H."/>
            <person name="Alamgir A."/>
            <person name="Owens N."/>
            <person name="Weber N.D."/>
            <person name="Virtaneva K."/>
            <person name="Barbian K."/>
            <person name="Babar A."/>
            <person name="Rosenke K."/>
        </authorList>
    </citation>
    <scope>NUCLEOTIDE SEQUENCE [LARGE SCALE GENOMIC DNA]</scope>
    <source>
        <strain evidence="3">S5(T) (JCM 30642 \VKM B-2941)</strain>
    </source>
</reference>
<organism evidence="2 3">
    <name type="scientific">Cuniculiplasma divulgatum</name>
    <dbReference type="NCBI Taxonomy" id="1673428"/>
    <lineage>
        <taxon>Archaea</taxon>
        <taxon>Methanobacteriati</taxon>
        <taxon>Thermoplasmatota</taxon>
        <taxon>Thermoplasmata</taxon>
        <taxon>Thermoplasmatales</taxon>
        <taxon>Cuniculiplasmataceae</taxon>
        <taxon>Cuniculiplasma</taxon>
    </lineage>
</organism>
<dbReference type="Proteomes" id="UP000195607">
    <property type="component" value="Chromosome I"/>
</dbReference>